<dbReference type="SUPFAM" id="SSF52317">
    <property type="entry name" value="Class I glutamine amidotransferase-like"/>
    <property type="match status" value="1"/>
</dbReference>
<keyword evidence="4" id="KW-0436">Ligase</keyword>
<evidence type="ECO:0000313" key="6">
    <source>
        <dbReference type="EMBL" id="HEF65547.1"/>
    </source>
</evidence>
<organism evidence="6">
    <name type="scientific">Thermomicrobium roseum</name>
    <dbReference type="NCBI Taxonomy" id="500"/>
    <lineage>
        <taxon>Bacteria</taxon>
        <taxon>Pseudomonadati</taxon>
        <taxon>Thermomicrobiota</taxon>
        <taxon>Thermomicrobia</taxon>
        <taxon>Thermomicrobiales</taxon>
        <taxon>Thermomicrobiaceae</taxon>
        <taxon>Thermomicrobium</taxon>
    </lineage>
</organism>
<dbReference type="EC" id="3.5.1.2" evidence="4"/>
<dbReference type="GO" id="GO:0071555">
    <property type="term" value="P:cell wall organization"/>
    <property type="evidence" value="ECO:0007669"/>
    <property type="project" value="UniProtKB-KW"/>
</dbReference>
<dbReference type="AlphaFoldDB" id="A0A7C2BEF3"/>
<feature type="binding site" evidence="4">
    <location>
        <position position="128"/>
    </location>
    <ligand>
        <name>substrate</name>
    </ligand>
</feature>
<accession>A0A7C2BEF3</accession>
<evidence type="ECO:0000256" key="2">
    <source>
        <dbReference type="ARBA" id="ARBA00022573"/>
    </source>
</evidence>
<feature type="active site" evidence="4">
    <location>
        <position position="191"/>
    </location>
</feature>
<sequence>MRLTICWLYARTMNIYGDRGNVLALVERCRRRGIETEVVEIGVGEPLEPGRCDLFFWGGGQDREQIAAAEDLQGTKGEVLRAEIERGVPLLAVCGGYQLLGRFYRPHEGPELPGLGVFDAWTVAGSRRMIGNVVVDSPDFGELVGFENHSGRTFLGPGARPLGTVRIGYGNNGKDRTEGCRYRNAIGTYLHGPVLPKNPQLADHLIACALALHGWVGSLEPLDDALARVAHEEAVERARVERPTLRRFWPLTRR</sequence>
<dbReference type="InterPro" id="IPR033949">
    <property type="entry name" value="CobQ_GATase1"/>
</dbReference>
<keyword evidence="4" id="KW-0378">Hydrolase</keyword>
<dbReference type="EC" id="6.3.5.13" evidence="4"/>
<comment type="subunit">
    <text evidence="4">Forms a heterodimer with MurT.</text>
</comment>
<comment type="pathway">
    <text evidence="4">Cell wall biogenesis; peptidoglycan biosynthesis.</text>
</comment>
<dbReference type="GO" id="GO:0004359">
    <property type="term" value="F:glutaminase activity"/>
    <property type="evidence" value="ECO:0007669"/>
    <property type="project" value="UniProtKB-UniRule"/>
</dbReference>
<comment type="similarity">
    <text evidence="4">Belongs to the CobB/CobQ family. GatD subfamily.</text>
</comment>
<evidence type="ECO:0000256" key="3">
    <source>
        <dbReference type="ARBA" id="ARBA00022962"/>
    </source>
</evidence>
<comment type="caution">
    <text evidence="6">The sequence shown here is derived from an EMBL/GenBank/DDBJ whole genome shotgun (WGS) entry which is preliminary data.</text>
</comment>
<feature type="active site" description="Nucleophile" evidence="4">
    <location>
        <position position="94"/>
    </location>
</feature>
<dbReference type="InterPro" id="IPR011698">
    <property type="entry name" value="GATase_3"/>
</dbReference>
<dbReference type="PROSITE" id="PS51274">
    <property type="entry name" value="GATASE_COBBQ"/>
    <property type="match status" value="1"/>
</dbReference>
<reference evidence="6" key="1">
    <citation type="journal article" date="2020" name="mSystems">
        <title>Genome- and Community-Level Interaction Insights into Carbon Utilization and Element Cycling Functions of Hydrothermarchaeota in Hydrothermal Sediment.</title>
        <authorList>
            <person name="Zhou Z."/>
            <person name="Liu Y."/>
            <person name="Xu W."/>
            <person name="Pan J."/>
            <person name="Luo Z.H."/>
            <person name="Li M."/>
        </authorList>
    </citation>
    <scope>NUCLEOTIDE SEQUENCE [LARGE SCALE GENOMIC DNA]</scope>
    <source>
        <strain evidence="6">SpSt-222</strain>
    </source>
</reference>
<keyword evidence="2" id="KW-0169">Cobalamin biosynthesis</keyword>
<keyword evidence="6" id="KW-0808">Transferase</keyword>
<keyword evidence="4" id="KW-0961">Cell wall biogenesis/degradation</keyword>
<dbReference type="InterPro" id="IPR029062">
    <property type="entry name" value="Class_I_gatase-like"/>
</dbReference>
<dbReference type="GO" id="GO:0008360">
    <property type="term" value="P:regulation of cell shape"/>
    <property type="evidence" value="ECO:0007669"/>
    <property type="project" value="UniProtKB-KW"/>
</dbReference>
<feature type="domain" description="CobB/CobQ-like glutamine amidotransferase" evidence="5">
    <location>
        <begin position="4"/>
        <end position="198"/>
    </location>
</feature>
<dbReference type="EMBL" id="DSJL01000011">
    <property type="protein sequence ID" value="HEF65547.1"/>
    <property type="molecule type" value="Genomic_DNA"/>
</dbReference>
<evidence type="ECO:0000259" key="5">
    <source>
        <dbReference type="Pfam" id="PF07685"/>
    </source>
</evidence>
<evidence type="ECO:0000256" key="1">
    <source>
        <dbReference type="ARBA" id="ARBA00004953"/>
    </source>
</evidence>
<comment type="catalytic activity">
    <reaction evidence="4">
        <text>L-glutamine + H2O = L-glutamate + NH4(+)</text>
        <dbReference type="Rhea" id="RHEA:15889"/>
        <dbReference type="ChEBI" id="CHEBI:15377"/>
        <dbReference type="ChEBI" id="CHEBI:28938"/>
        <dbReference type="ChEBI" id="CHEBI:29985"/>
        <dbReference type="ChEBI" id="CHEBI:58359"/>
        <dbReference type="EC" id="3.5.1.2"/>
    </reaction>
</comment>
<dbReference type="GO" id="GO:0140282">
    <property type="term" value="F:carbon-nitrogen ligase activity on lipid II"/>
    <property type="evidence" value="ECO:0007669"/>
    <property type="project" value="UniProtKB-UniRule"/>
</dbReference>
<dbReference type="Pfam" id="PF07685">
    <property type="entry name" value="GATase_3"/>
    <property type="match status" value="1"/>
</dbReference>
<dbReference type="HAMAP" id="MF_02213">
    <property type="entry name" value="Lipid_II_synth_GatD"/>
    <property type="match status" value="1"/>
</dbReference>
<dbReference type="PANTHER" id="PTHR21343:SF9">
    <property type="entry name" value="LIPID II ISOGLUTAMINYL SYNTHASE (GLUTAMINE-HYDROLYZING) SUBUNIT GATD"/>
    <property type="match status" value="1"/>
</dbReference>
<keyword evidence="4" id="KW-0133">Cell shape</keyword>
<comment type="function">
    <text evidence="4">The lipid II isoglutaminyl synthase complex catalyzes the formation of alpha-D-isoglutamine in the cell wall lipid II stem peptide. The GatD subunit catalyzes the hydrolysis of glutamine to glutamate and ammonia. The resulting ammonia molecule is channeled to the active site of MurT.</text>
</comment>
<evidence type="ECO:0000256" key="4">
    <source>
        <dbReference type="HAMAP-Rule" id="MF_02213"/>
    </source>
</evidence>
<comment type="pathway">
    <text evidence="1">Cofactor biosynthesis; adenosylcobalamin biosynthesis.</text>
</comment>
<dbReference type="GO" id="GO:0016740">
    <property type="term" value="F:transferase activity"/>
    <property type="evidence" value="ECO:0007669"/>
    <property type="project" value="UniProtKB-KW"/>
</dbReference>
<dbReference type="PANTHER" id="PTHR21343">
    <property type="entry name" value="DETHIOBIOTIN SYNTHETASE"/>
    <property type="match status" value="1"/>
</dbReference>
<protein>
    <recommendedName>
        <fullName evidence="4">Lipid II isoglutaminyl synthase (glutamine-hydrolyzing) subunit GatD</fullName>
        <ecNumber evidence="4">6.3.5.13</ecNumber>
    </recommendedName>
    <alternativeName>
        <fullName evidence="4">Lipid II isoglutaminyl synthase glutaminase subunit</fullName>
        <ecNumber evidence="4">3.5.1.2</ecNumber>
    </alternativeName>
</protein>
<comment type="catalytic activity">
    <reaction evidence="4">
        <text>beta-D-GlcNAc-(1-&gt;4)-Mur2Ac(oyl-L-Ala-gamma-D-Glu-L-Lys-D-Ala-D-Ala)-di-trans,octa-cis-undecaprenyl diphosphate + L-glutamine + ATP + H2O = beta-D-GlcNAc-(1-&gt;4)-Mur2Ac(oyl-L-Ala-D-isoglutaminyl-L-Lys-D-Ala-D-Ala)-di-trans,octa-cis-undecaprenyl diphosphate + L-glutamate + ADP + phosphate + H(+)</text>
        <dbReference type="Rhea" id="RHEA:57928"/>
        <dbReference type="ChEBI" id="CHEBI:15377"/>
        <dbReference type="ChEBI" id="CHEBI:15378"/>
        <dbReference type="ChEBI" id="CHEBI:29985"/>
        <dbReference type="ChEBI" id="CHEBI:30616"/>
        <dbReference type="ChEBI" id="CHEBI:43474"/>
        <dbReference type="ChEBI" id="CHEBI:58359"/>
        <dbReference type="ChEBI" id="CHEBI:60033"/>
        <dbReference type="ChEBI" id="CHEBI:62233"/>
        <dbReference type="ChEBI" id="CHEBI:456216"/>
        <dbReference type="EC" id="6.3.5.13"/>
    </reaction>
</comment>
<dbReference type="UniPathway" id="UPA00219"/>
<gene>
    <name evidence="4" type="primary">gatD</name>
    <name evidence="6" type="ORF">ENP47_08130</name>
</gene>
<dbReference type="Gene3D" id="3.40.50.880">
    <property type="match status" value="1"/>
</dbReference>
<keyword evidence="3 4" id="KW-0315">Glutamine amidotransferase</keyword>
<dbReference type="InterPro" id="IPR043702">
    <property type="entry name" value="Lipid_II_synth_GatD"/>
</dbReference>
<dbReference type="GO" id="GO:0009236">
    <property type="term" value="P:cobalamin biosynthetic process"/>
    <property type="evidence" value="ECO:0007669"/>
    <property type="project" value="UniProtKB-KW"/>
</dbReference>
<proteinExistence type="inferred from homology"/>
<name>A0A7C2BEF3_THERO</name>
<dbReference type="GO" id="GO:0009252">
    <property type="term" value="P:peptidoglycan biosynthetic process"/>
    <property type="evidence" value="ECO:0007669"/>
    <property type="project" value="UniProtKB-UniRule"/>
</dbReference>
<dbReference type="CDD" id="cd01750">
    <property type="entry name" value="GATase1_CobQ"/>
    <property type="match status" value="1"/>
</dbReference>
<keyword evidence="4" id="KW-0573">Peptidoglycan synthesis</keyword>